<keyword evidence="2" id="KW-1185">Reference proteome</keyword>
<evidence type="ECO:0000313" key="2">
    <source>
        <dbReference type="Proteomes" id="UP000765509"/>
    </source>
</evidence>
<evidence type="ECO:0008006" key="3">
    <source>
        <dbReference type="Google" id="ProtNLM"/>
    </source>
</evidence>
<organism evidence="1 2">
    <name type="scientific">Austropuccinia psidii MF-1</name>
    <dbReference type="NCBI Taxonomy" id="1389203"/>
    <lineage>
        <taxon>Eukaryota</taxon>
        <taxon>Fungi</taxon>
        <taxon>Dikarya</taxon>
        <taxon>Basidiomycota</taxon>
        <taxon>Pucciniomycotina</taxon>
        <taxon>Pucciniomycetes</taxon>
        <taxon>Pucciniales</taxon>
        <taxon>Sphaerophragmiaceae</taxon>
        <taxon>Austropuccinia</taxon>
    </lineage>
</organism>
<sequence length="194" mass="21907">MAHIKDQCRSISLSPKAQYPQSASNNTMVLDSEVKIMDCENDANSSTLSSTSKPPSLQLTILTKRSHSQISSALYFRPISKEKKNHLHELLLKALITANIPFRISDNPFFQKYQEEPVQSPFTLTNQHQITNILLHQLHADHEPSLLQDLAHQGNPTLFLDGWTDVSGNSIYAILLLQGQFFKTFVDILDLSYT</sequence>
<protein>
    <recommendedName>
        <fullName evidence="3">DUF659 domain-containing protein</fullName>
    </recommendedName>
</protein>
<dbReference type="AlphaFoldDB" id="A0A9Q3CTB1"/>
<dbReference type="EMBL" id="AVOT02010510">
    <property type="protein sequence ID" value="MBW0490309.1"/>
    <property type="molecule type" value="Genomic_DNA"/>
</dbReference>
<gene>
    <name evidence="1" type="ORF">O181_030024</name>
</gene>
<dbReference type="Proteomes" id="UP000765509">
    <property type="component" value="Unassembled WGS sequence"/>
</dbReference>
<dbReference type="OrthoDB" id="2423954at2759"/>
<evidence type="ECO:0000313" key="1">
    <source>
        <dbReference type="EMBL" id="MBW0490309.1"/>
    </source>
</evidence>
<name>A0A9Q3CTB1_9BASI</name>
<accession>A0A9Q3CTB1</accession>
<reference evidence="1" key="1">
    <citation type="submission" date="2021-03" db="EMBL/GenBank/DDBJ databases">
        <title>Draft genome sequence of rust myrtle Austropuccinia psidii MF-1, a brazilian biotype.</title>
        <authorList>
            <person name="Quecine M.C."/>
            <person name="Pachon D.M.R."/>
            <person name="Bonatelli M.L."/>
            <person name="Correr F.H."/>
            <person name="Franceschini L.M."/>
            <person name="Leite T.F."/>
            <person name="Margarido G.R.A."/>
            <person name="Almeida C.A."/>
            <person name="Ferrarezi J.A."/>
            <person name="Labate C.A."/>
        </authorList>
    </citation>
    <scope>NUCLEOTIDE SEQUENCE</scope>
    <source>
        <strain evidence="1">MF-1</strain>
    </source>
</reference>
<comment type="caution">
    <text evidence="1">The sequence shown here is derived from an EMBL/GenBank/DDBJ whole genome shotgun (WGS) entry which is preliminary data.</text>
</comment>
<proteinExistence type="predicted"/>